<keyword evidence="3" id="KW-1185">Reference proteome</keyword>
<dbReference type="EMBL" id="ML738333">
    <property type="protein sequence ID" value="KAE8312419.1"/>
    <property type="molecule type" value="Genomic_DNA"/>
</dbReference>
<dbReference type="InterPro" id="IPR001810">
    <property type="entry name" value="F-box_dom"/>
</dbReference>
<proteinExistence type="predicted"/>
<gene>
    <name evidence="2" type="ORF">BDV41DRAFT_538905</name>
</gene>
<name>A0A5N6VXK5_9EURO</name>
<evidence type="ECO:0000259" key="1">
    <source>
        <dbReference type="PROSITE" id="PS50181"/>
    </source>
</evidence>
<organism evidence="2 3">
    <name type="scientific">Aspergillus transmontanensis</name>
    <dbReference type="NCBI Taxonomy" id="1034304"/>
    <lineage>
        <taxon>Eukaryota</taxon>
        <taxon>Fungi</taxon>
        <taxon>Dikarya</taxon>
        <taxon>Ascomycota</taxon>
        <taxon>Pezizomycotina</taxon>
        <taxon>Eurotiomycetes</taxon>
        <taxon>Eurotiomycetidae</taxon>
        <taxon>Eurotiales</taxon>
        <taxon>Aspergillaceae</taxon>
        <taxon>Aspergillus</taxon>
        <taxon>Aspergillus subgen. Circumdati</taxon>
    </lineage>
</organism>
<dbReference type="Proteomes" id="UP000325433">
    <property type="component" value="Unassembled WGS sequence"/>
</dbReference>
<evidence type="ECO:0000313" key="3">
    <source>
        <dbReference type="Proteomes" id="UP000325433"/>
    </source>
</evidence>
<dbReference type="PROSITE" id="PS50181">
    <property type="entry name" value="FBOX"/>
    <property type="match status" value="1"/>
</dbReference>
<reference evidence="3" key="1">
    <citation type="submission" date="2019-04" db="EMBL/GenBank/DDBJ databases">
        <title>Friends and foes A comparative genomics studyof 23 Aspergillus species from section Flavi.</title>
        <authorList>
            <consortium name="DOE Joint Genome Institute"/>
            <person name="Kjaerbolling I."/>
            <person name="Vesth T."/>
            <person name="Frisvad J.C."/>
            <person name="Nybo J.L."/>
            <person name="Theobald S."/>
            <person name="Kildgaard S."/>
            <person name="Isbrandt T."/>
            <person name="Kuo A."/>
            <person name="Sato A."/>
            <person name="Lyhne E.K."/>
            <person name="Kogle M.E."/>
            <person name="Wiebenga A."/>
            <person name="Kun R.S."/>
            <person name="Lubbers R.J."/>
            <person name="Makela M.R."/>
            <person name="Barry K."/>
            <person name="Chovatia M."/>
            <person name="Clum A."/>
            <person name="Daum C."/>
            <person name="Haridas S."/>
            <person name="He G."/>
            <person name="LaButti K."/>
            <person name="Lipzen A."/>
            <person name="Mondo S."/>
            <person name="Riley R."/>
            <person name="Salamov A."/>
            <person name="Simmons B.A."/>
            <person name="Magnuson J.K."/>
            <person name="Henrissat B."/>
            <person name="Mortensen U.H."/>
            <person name="Larsen T.O."/>
            <person name="Devries R.P."/>
            <person name="Grigoriev I.V."/>
            <person name="Machida M."/>
            <person name="Baker S.E."/>
            <person name="Andersen M.R."/>
        </authorList>
    </citation>
    <scope>NUCLEOTIDE SEQUENCE [LARGE SCALE GENOMIC DNA]</scope>
    <source>
        <strain evidence="3">CBS 130015</strain>
    </source>
</reference>
<accession>A0A5N6VXK5</accession>
<feature type="domain" description="F-box" evidence="1">
    <location>
        <begin position="1"/>
        <end position="46"/>
    </location>
</feature>
<sequence>MNSNSLPVKVILIILDCFEDDSTLLTVSLVAKRLRTIAQPRLFREITLSSSIILPLLLLLRTLISSPDLAAHVLSLEIDDAAESDEESEPDSPANFPQARKQHVVPLFFSGAEVAVVTEEVRNLNVPWQDAAPSILETTDAGVLSALLMSFTPNLYHFSIGVDHRHLDLLLNLAKRLGDGGSRPLGLKRDVALLLHLLHLTEFQLIGCAGCSQEEATQSRLRGVLNKPLSLSTLSVIQSGLDAASMEILCRSCKKLNSLSLRRGRYGK</sequence>
<evidence type="ECO:0000313" key="2">
    <source>
        <dbReference type="EMBL" id="KAE8312419.1"/>
    </source>
</evidence>
<dbReference type="AlphaFoldDB" id="A0A5N6VXK5"/>
<protein>
    <recommendedName>
        <fullName evidence="1">F-box domain-containing protein</fullName>
    </recommendedName>
</protein>